<dbReference type="EMBL" id="BOOC01000019">
    <property type="protein sequence ID" value="GIH41146.1"/>
    <property type="molecule type" value="Genomic_DNA"/>
</dbReference>
<comment type="caution">
    <text evidence="3">The sequence shown here is derived from an EMBL/GenBank/DDBJ whole genome shotgun (WGS) entry which is preliminary data.</text>
</comment>
<dbReference type="InterPro" id="IPR016040">
    <property type="entry name" value="NAD(P)-bd_dom"/>
</dbReference>
<evidence type="ECO:0000256" key="1">
    <source>
        <dbReference type="SAM" id="MobiDB-lite"/>
    </source>
</evidence>
<dbReference type="Pfam" id="PF13460">
    <property type="entry name" value="NAD_binding_10"/>
    <property type="match status" value="1"/>
</dbReference>
<dbReference type="Gene3D" id="3.90.25.10">
    <property type="entry name" value="UDP-galactose 4-epimerase, domain 1"/>
    <property type="match status" value="1"/>
</dbReference>
<feature type="compositionally biased region" description="Basic and acidic residues" evidence="1">
    <location>
        <begin position="290"/>
        <end position="300"/>
    </location>
</feature>
<dbReference type="InterPro" id="IPR051604">
    <property type="entry name" value="Ergot_Alk_Oxidoreductase"/>
</dbReference>
<gene>
    <name evidence="3" type="ORF">Mco01_41460</name>
</gene>
<keyword evidence="4" id="KW-1185">Reference proteome</keyword>
<reference evidence="3 4" key="1">
    <citation type="submission" date="2021-01" db="EMBL/GenBank/DDBJ databases">
        <title>Whole genome shotgun sequence of Microbispora corallina NBRC 16416.</title>
        <authorList>
            <person name="Komaki H."/>
            <person name="Tamura T."/>
        </authorList>
    </citation>
    <scope>NUCLEOTIDE SEQUENCE [LARGE SCALE GENOMIC DNA]</scope>
    <source>
        <strain evidence="3 4">NBRC 16416</strain>
    </source>
</reference>
<dbReference type="Proteomes" id="UP000603904">
    <property type="component" value="Unassembled WGS sequence"/>
</dbReference>
<dbReference type="PANTHER" id="PTHR43162:SF1">
    <property type="entry name" value="PRESTALK A DIFFERENTIATION PROTEIN A"/>
    <property type="match status" value="1"/>
</dbReference>
<feature type="domain" description="NAD(P)-binding" evidence="2">
    <location>
        <begin position="2"/>
        <end position="174"/>
    </location>
</feature>
<dbReference type="SUPFAM" id="SSF51735">
    <property type="entry name" value="NAD(P)-binding Rossmann-fold domains"/>
    <property type="match status" value="1"/>
</dbReference>
<feature type="region of interest" description="Disordered" evidence="1">
    <location>
        <begin position="280"/>
        <end position="300"/>
    </location>
</feature>
<organism evidence="3 4">
    <name type="scientific">Microbispora corallina</name>
    <dbReference type="NCBI Taxonomy" id="83302"/>
    <lineage>
        <taxon>Bacteria</taxon>
        <taxon>Bacillati</taxon>
        <taxon>Actinomycetota</taxon>
        <taxon>Actinomycetes</taxon>
        <taxon>Streptosporangiales</taxon>
        <taxon>Streptosporangiaceae</taxon>
        <taxon>Microbispora</taxon>
    </lineage>
</organism>
<evidence type="ECO:0000313" key="3">
    <source>
        <dbReference type="EMBL" id="GIH41146.1"/>
    </source>
</evidence>
<evidence type="ECO:0000313" key="4">
    <source>
        <dbReference type="Proteomes" id="UP000603904"/>
    </source>
</evidence>
<dbReference type="InterPro" id="IPR036291">
    <property type="entry name" value="NAD(P)-bd_dom_sf"/>
</dbReference>
<accession>A0ABQ4G246</accession>
<dbReference type="PANTHER" id="PTHR43162">
    <property type="match status" value="1"/>
</dbReference>
<evidence type="ECO:0000259" key="2">
    <source>
        <dbReference type="Pfam" id="PF13460"/>
    </source>
</evidence>
<proteinExistence type="predicted"/>
<sequence>MVQEFARQNVPVRALVRNPDKARKLHRLPRVEVVEGDMLRPETLTAALRGVERVLLISSERERMPETQCTFIDAAKAAGVPHIVKYSSRESGVGFDIDSFTRTREHRDIERHLEASGLAWTHLRPSQFMEVYLPGTLTGVDPRRRELRIPIGDSRLSPVAIEDVAKVAVALMTSDGHEGRAYDMTGPEALTMKEVVERISEATGTAFRHVELSPEDKLRESAEAGIPEPTIRILRELFAERRRRPESHVLLDTHRTFGVRPTSFAEFARRHAEAFLADAAPTSAPGGREAPWDAHGNRWW</sequence>
<dbReference type="Gene3D" id="3.40.50.720">
    <property type="entry name" value="NAD(P)-binding Rossmann-like Domain"/>
    <property type="match status" value="1"/>
</dbReference>
<name>A0ABQ4G246_9ACTN</name>
<protein>
    <submittedName>
        <fullName evidence="3">NAD(P)-dependent oxidoreductase</fullName>
    </submittedName>
</protein>